<evidence type="ECO:0000313" key="4">
    <source>
        <dbReference type="Proteomes" id="UP000054270"/>
    </source>
</evidence>
<sequence length="454" mass="49814">MTHKPNAYPEPPSFNWDSNGVELRDVLPAYPPPEPIHRPELPSPTRKPSFSSTWSLSTHLIPACYLRTTRLTPEPKVPAPNIPKDERQRLLAKARLELDEMRTSKVTDGYPRVLWNCANRYVKKDLDAHNRTGLTLSFQHANGFPKEIFEPTLADLFASSAANIIDEVWLWESVQHGDAALVNAGSLSGLVDWHDNARDIANFLLHFMPTSATISPLPTHLPRVSPAETASRIKNGFSQRTFIAIGHSYGGCTSALAALIYPTLFSALYLIDPVILQYPSRPPAGLGNADLALGALGRRTTWPSRAAALALFQQSPFFATWDPRVLAAYVECGLCPDAAGGVRLKMSGVQEAIVFSECHTENEVFARLGTLDARVALRWVMPGRPGARELGAPGSVHTRVWVRRANATNVRIAGGGHLIPQEAPQELAQDLSEYLHSNFKSPRICGAPVPRANL</sequence>
<dbReference type="Proteomes" id="UP000054270">
    <property type="component" value="Unassembled WGS sequence"/>
</dbReference>
<keyword evidence="4" id="KW-1185">Reference proteome</keyword>
<evidence type="ECO:0000256" key="1">
    <source>
        <dbReference type="SAM" id="MobiDB-lite"/>
    </source>
</evidence>
<dbReference type="STRING" id="945553.A0A0D2PEW6"/>
<dbReference type="InterPro" id="IPR000073">
    <property type="entry name" value="AB_hydrolase_1"/>
</dbReference>
<dbReference type="Gene3D" id="3.40.50.1820">
    <property type="entry name" value="alpha/beta hydrolase"/>
    <property type="match status" value="1"/>
</dbReference>
<dbReference type="OrthoDB" id="94039at2759"/>
<evidence type="ECO:0000259" key="2">
    <source>
        <dbReference type="Pfam" id="PF00561"/>
    </source>
</evidence>
<dbReference type="EMBL" id="KN817586">
    <property type="protein sequence ID" value="KJA18710.1"/>
    <property type="molecule type" value="Genomic_DNA"/>
</dbReference>
<dbReference type="OMA" id="FNWADHG"/>
<dbReference type="SUPFAM" id="SSF53474">
    <property type="entry name" value="alpha/beta-Hydrolases"/>
    <property type="match status" value="1"/>
</dbReference>
<name>A0A0D2PEW6_HYPSF</name>
<reference evidence="4" key="1">
    <citation type="submission" date="2014-04" db="EMBL/GenBank/DDBJ databases">
        <title>Evolutionary Origins and Diversification of the Mycorrhizal Mutualists.</title>
        <authorList>
            <consortium name="DOE Joint Genome Institute"/>
            <consortium name="Mycorrhizal Genomics Consortium"/>
            <person name="Kohler A."/>
            <person name="Kuo A."/>
            <person name="Nagy L.G."/>
            <person name="Floudas D."/>
            <person name="Copeland A."/>
            <person name="Barry K.W."/>
            <person name="Cichocki N."/>
            <person name="Veneault-Fourrey C."/>
            <person name="LaButti K."/>
            <person name="Lindquist E.A."/>
            <person name="Lipzen A."/>
            <person name="Lundell T."/>
            <person name="Morin E."/>
            <person name="Murat C."/>
            <person name="Riley R."/>
            <person name="Ohm R."/>
            <person name="Sun H."/>
            <person name="Tunlid A."/>
            <person name="Henrissat B."/>
            <person name="Grigoriev I.V."/>
            <person name="Hibbett D.S."/>
            <person name="Martin F."/>
        </authorList>
    </citation>
    <scope>NUCLEOTIDE SEQUENCE [LARGE SCALE GENOMIC DNA]</scope>
    <source>
        <strain evidence="4">FD-334 SS-4</strain>
    </source>
</reference>
<dbReference type="AlphaFoldDB" id="A0A0D2PEW6"/>
<proteinExistence type="predicted"/>
<evidence type="ECO:0000313" key="3">
    <source>
        <dbReference type="EMBL" id="KJA18710.1"/>
    </source>
</evidence>
<gene>
    <name evidence="3" type="ORF">HYPSUDRAFT_45047</name>
</gene>
<dbReference type="InterPro" id="IPR029058">
    <property type="entry name" value="AB_hydrolase_fold"/>
</dbReference>
<feature type="domain" description="AB hydrolase-1" evidence="2">
    <location>
        <begin position="232"/>
        <end position="290"/>
    </location>
</feature>
<accession>A0A0D2PEW6</accession>
<organism evidence="3 4">
    <name type="scientific">Hypholoma sublateritium (strain FD-334 SS-4)</name>
    <dbReference type="NCBI Taxonomy" id="945553"/>
    <lineage>
        <taxon>Eukaryota</taxon>
        <taxon>Fungi</taxon>
        <taxon>Dikarya</taxon>
        <taxon>Basidiomycota</taxon>
        <taxon>Agaricomycotina</taxon>
        <taxon>Agaricomycetes</taxon>
        <taxon>Agaricomycetidae</taxon>
        <taxon>Agaricales</taxon>
        <taxon>Agaricineae</taxon>
        <taxon>Strophariaceae</taxon>
        <taxon>Hypholoma</taxon>
    </lineage>
</organism>
<feature type="region of interest" description="Disordered" evidence="1">
    <location>
        <begin position="25"/>
        <end position="49"/>
    </location>
</feature>
<dbReference type="Pfam" id="PF00561">
    <property type="entry name" value="Abhydrolase_1"/>
    <property type="match status" value="1"/>
</dbReference>
<protein>
    <recommendedName>
        <fullName evidence="2">AB hydrolase-1 domain-containing protein</fullName>
    </recommendedName>
</protein>